<dbReference type="EMBL" id="CM056743">
    <property type="protein sequence ID" value="KAJ8671479.1"/>
    <property type="molecule type" value="Genomic_DNA"/>
</dbReference>
<organism evidence="1 2">
    <name type="scientific">Eretmocerus hayati</name>
    <dbReference type="NCBI Taxonomy" id="131215"/>
    <lineage>
        <taxon>Eukaryota</taxon>
        <taxon>Metazoa</taxon>
        <taxon>Ecdysozoa</taxon>
        <taxon>Arthropoda</taxon>
        <taxon>Hexapoda</taxon>
        <taxon>Insecta</taxon>
        <taxon>Pterygota</taxon>
        <taxon>Neoptera</taxon>
        <taxon>Endopterygota</taxon>
        <taxon>Hymenoptera</taxon>
        <taxon>Apocrita</taxon>
        <taxon>Proctotrupomorpha</taxon>
        <taxon>Chalcidoidea</taxon>
        <taxon>Aphelinidae</taxon>
        <taxon>Aphelininae</taxon>
        <taxon>Eretmocerus</taxon>
    </lineage>
</organism>
<sequence>MQGLKQLSYYGCNWCLHLGVFIEPRATRRGRKKKGAVKYVVREGIENRTEQGTREHIQQSLTSVKDVSDFIHPSWLINLKKFKIIRGFVPDCMHQLSGVAKQFLGKWLTFLTPAEKLVVNSLMDSITVPCQF</sequence>
<name>A0ACC2NMD3_9HYME</name>
<evidence type="ECO:0000313" key="2">
    <source>
        <dbReference type="Proteomes" id="UP001239111"/>
    </source>
</evidence>
<keyword evidence="2" id="KW-1185">Reference proteome</keyword>
<comment type="caution">
    <text evidence="1">The sequence shown here is derived from an EMBL/GenBank/DDBJ whole genome shotgun (WGS) entry which is preliminary data.</text>
</comment>
<reference evidence="1" key="1">
    <citation type="submission" date="2023-04" db="EMBL/GenBank/DDBJ databases">
        <title>A chromosome-level genome assembly of the parasitoid wasp Eretmocerus hayati.</title>
        <authorList>
            <person name="Zhong Y."/>
            <person name="Liu S."/>
            <person name="Liu Y."/>
        </authorList>
    </citation>
    <scope>NUCLEOTIDE SEQUENCE</scope>
    <source>
        <strain evidence="1">ZJU_SS_LIU_2023</strain>
    </source>
</reference>
<gene>
    <name evidence="1" type="ORF">QAD02_002738</name>
</gene>
<dbReference type="Proteomes" id="UP001239111">
    <property type="component" value="Chromosome 3"/>
</dbReference>
<evidence type="ECO:0000313" key="1">
    <source>
        <dbReference type="EMBL" id="KAJ8671479.1"/>
    </source>
</evidence>
<proteinExistence type="predicted"/>
<protein>
    <submittedName>
        <fullName evidence="1">Uncharacterized protein</fullName>
    </submittedName>
</protein>
<accession>A0ACC2NMD3</accession>